<protein>
    <recommendedName>
        <fullName evidence="2">DNA polymerase III subunit delta</fullName>
        <ecNumber evidence="1">2.7.7.7</ecNumber>
    </recommendedName>
</protein>
<evidence type="ECO:0000259" key="10">
    <source>
        <dbReference type="Pfam" id="PF21694"/>
    </source>
</evidence>
<organism evidence="11 12">
    <name type="scientific">Melissococcus plutonius</name>
    <dbReference type="NCBI Taxonomy" id="33970"/>
    <lineage>
        <taxon>Bacteria</taxon>
        <taxon>Bacillati</taxon>
        <taxon>Bacillota</taxon>
        <taxon>Bacilli</taxon>
        <taxon>Lactobacillales</taxon>
        <taxon>Enterococcaceae</taxon>
        <taxon>Melissococcus</taxon>
    </lineage>
</organism>
<dbReference type="InterPro" id="IPR027417">
    <property type="entry name" value="P-loop_NTPase"/>
</dbReference>
<dbReference type="Pfam" id="PF06144">
    <property type="entry name" value="DNA_pol3_delta"/>
    <property type="match status" value="1"/>
</dbReference>
<evidence type="ECO:0000256" key="6">
    <source>
        <dbReference type="ARBA" id="ARBA00022932"/>
    </source>
</evidence>
<dbReference type="Gene3D" id="1.20.272.10">
    <property type="match status" value="1"/>
</dbReference>
<dbReference type="Pfam" id="PF21694">
    <property type="entry name" value="DNA_pol3_delta_C"/>
    <property type="match status" value="1"/>
</dbReference>
<evidence type="ECO:0000256" key="1">
    <source>
        <dbReference type="ARBA" id="ARBA00012417"/>
    </source>
</evidence>
<feature type="domain" description="DNA polymerase III delta N-terminal" evidence="9">
    <location>
        <begin position="19"/>
        <end position="142"/>
    </location>
</feature>
<dbReference type="InterPro" id="IPR005790">
    <property type="entry name" value="DNA_polIII_delta"/>
</dbReference>
<dbReference type="RefSeq" id="WP_041363255.1">
    <property type="nucleotide sequence ID" value="NZ_AP018492.1"/>
</dbReference>
<keyword evidence="6" id="KW-0239">DNA-directed DNA polymerase</keyword>
<accession>A0A2Z5Y1S4</accession>
<comment type="catalytic activity">
    <reaction evidence="8">
        <text>DNA(n) + a 2'-deoxyribonucleoside 5'-triphosphate = DNA(n+1) + diphosphate</text>
        <dbReference type="Rhea" id="RHEA:22508"/>
        <dbReference type="Rhea" id="RHEA-COMP:17339"/>
        <dbReference type="Rhea" id="RHEA-COMP:17340"/>
        <dbReference type="ChEBI" id="CHEBI:33019"/>
        <dbReference type="ChEBI" id="CHEBI:61560"/>
        <dbReference type="ChEBI" id="CHEBI:173112"/>
        <dbReference type="EC" id="2.7.7.7"/>
    </reaction>
</comment>
<dbReference type="PANTHER" id="PTHR34388">
    <property type="entry name" value="DNA POLYMERASE III SUBUNIT DELTA"/>
    <property type="match status" value="1"/>
</dbReference>
<keyword evidence="3 11" id="KW-0808">Transferase</keyword>
<dbReference type="SUPFAM" id="SSF48019">
    <property type="entry name" value="post-AAA+ oligomerization domain-like"/>
    <property type="match status" value="1"/>
</dbReference>
<evidence type="ECO:0000256" key="4">
    <source>
        <dbReference type="ARBA" id="ARBA00022695"/>
    </source>
</evidence>
<evidence type="ECO:0000256" key="2">
    <source>
        <dbReference type="ARBA" id="ARBA00017703"/>
    </source>
</evidence>
<dbReference type="InterPro" id="IPR008921">
    <property type="entry name" value="DNA_pol3_clamp-load_cplx_C"/>
</dbReference>
<dbReference type="Gene3D" id="3.40.50.300">
    <property type="entry name" value="P-loop containing nucleotide triphosphate hydrolases"/>
    <property type="match status" value="1"/>
</dbReference>
<dbReference type="InterPro" id="IPR010372">
    <property type="entry name" value="DNA_pol3_delta_N"/>
</dbReference>
<dbReference type="AlphaFoldDB" id="A0A2Z5Y1S4"/>
<evidence type="ECO:0000256" key="7">
    <source>
        <dbReference type="ARBA" id="ARBA00034754"/>
    </source>
</evidence>
<dbReference type="Gene3D" id="1.10.8.60">
    <property type="match status" value="1"/>
</dbReference>
<dbReference type="EC" id="2.7.7.7" evidence="1"/>
<gene>
    <name evidence="11" type="ORF">DAT561_0706</name>
</gene>
<evidence type="ECO:0000313" key="11">
    <source>
        <dbReference type="EMBL" id="BBC60825.1"/>
    </source>
</evidence>
<dbReference type="EMBL" id="AP018492">
    <property type="protein sequence ID" value="BBC60825.1"/>
    <property type="molecule type" value="Genomic_DNA"/>
</dbReference>
<evidence type="ECO:0000259" key="9">
    <source>
        <dbReference type="Pfam" id="PF06144"/>
    </source>
</evidence>
<feature type="domain" description="DNA polymerase III delta subunit-like C-terminal" evidence="10">
    <location>
        <begin position="216"/>
        <end position="336"/>
    </location>
</feature>
<dbReference type="SUPFAM" id="SSF52540">
    <property type="entry name" value="P-loop containing nucleoside triphosphate hydrolases"/>
    <property type="match status" value="1"/>
</dbReference>
<reference evidence="11 12" key="1">
    <citation type="submission" date="2018-01" db="EMBL/GenBank/DDBJ databases">
        <title>Whole genome sequence of Melissococcus plutonius DAT561.</title>
        <authorList>
            <person name="Okumura K."/>
            <person name="Takamatsu D."/>
            <person name="Okura M."/>
        </authorList>
    </citation>
    <scope>NUCLEOTIDE SEQUENCE [LARGE SCALE GENOMIC DNA]</scope>
    <source>
        <strain evidence="11 12">DAT561</strain>
    </source>
</reference>
<keyword evidence="4 11" id="KW-0548">Nucleotidyltransferase</keyword>
<name>A0A2Z5Y1S4_9ENTE</name>
<comment type="similarity">
    <text evidence="7">Belongs to the DNA polymerase HolA subunit family.</text>
</comment>
<dbReference type="Proteomes" id="UP000269226">
    <property type="component" value="Chromosome"/>
</dbReference>
<dbReference type="InterPro" id="IPR048466">
    <property type="entry name" value="DNA_pol3_delta-like_C"/>
</dbReference>
<evidence type="ECO:0000313" key="12">
    <source>
        <dbReference type="Proteomes" id="UP000269226"/>
    </source>
</evidence>
<dbReference type="NCBIfam" id="TIGR01128">
    <property type="entry name" value="holA"/>
    <property type="match status" value="1"/>
</dbReference>
<dbReference type="PANTHER" id="PTHR34388:SF1">
    <property type="entry name" value="DNA POLYMERASE III SUBUNIT DELTA"/>
    <property type="match status" value="1"/>
</dbReference>
<dbReference type="GO" id="GO:0006261">
    <property type="term" value="P:DNA-templated DNA replication"/>
    <property type="evidence" value="ECO:0007669"/>
    <property type="project" value="TreeGrafter"/>
</dbReference>
<dbReference type="GeneID" id="57043262"/>
<evidence type="ECO:0000256" key="8">
    <source>
        <dbReference type="ARBA" id="ARBA00049244"/>
    </source>
</evidence>
<proteinExistence type="inferred from homology"/>
<evidence type="ECO:0000256" key="3">
    <source>
        <dbReference type="ARBA" id="ARBA00022679"/>
    </source>
</evidence>
<dbReference type="GO" id="GO:0003677">
    <property type="term" value="F:DNA binding"/>
    <property type="evidence" value="ECO:0007669"/>
    <property type="project" value="InterPro"/>
</dbReference>
<dbReference type="GO" id="GO:0009360">
    <property type="term" value="C:DNA polymerase III complex"/>
    <property type="evidence" value="ECO:0007669"/>
    <property type="project" value="InterPro"/>
</dbReference>
<evidence type="ECO:0000256" key="5">
    <source>
        <dbReference type="ARBA" id="ARBA00022705"/>
    </source>
</evidence>
<sequence>MDLQTALKELQTGKIAPIYLLTGTEQYLIELFKKNLSQAIFKGDGQLNSLSFDMEETSLEVAIEEAETVPFFDDYRLIFIKNPYFLMSERKNKEIEQNIDRLIDYIKQPLATSVVVLIANVAKLDQRKKITKLLQKQAKNIDVNSMNERELYRYTEETIKAEGYTIRADALELLMQLTNFNLSKLINETQKLFSYAWDTKIITYIMVKELVPRSLEDNVFELANKLLIGKTDEAIELYKDLVLQGEEIIKLNAILINQMRLLIQTKILVQLGYQQANIVETLGIHPYRVKIAMQQVRNFELKHLEGIYDGFIENDYAMKTSKMDKELLFQLTILKLTGSLKKYKY</sequence>
<keyword evidence="5" id="KW-0235">DNA replication</keyword>
<dbReference type="GO" id="GO:0003887">
    <property type="term" value="F:DNA-directed DNA polymerase activity"/>
    <property type="evidence" value="ECO:0007669"/>
    <property type="project" value="UniProtKB-KW"/>
</dbReference>